<dbReference type="AlphaFoldDB" id="A0A5C3QF61"/>
<feature type="transmembrane region" description="Helical" evidence="1">
    <location>
        <begin position="64"/>
        <end position="82"/>
    </location>
</feature>
<keyword evidence="3" id="KW-1185">Reference proteome</keyword>
<dbReference type="EMBL" id="ML178828">
    <property type="protein sequence ID" value="TFL00686.1"/>
    <property type="molecule type" value="Genomic_DNA"/>
</dbReference>
<organism evidence="2 3">
    <name type="scientific">Pterulicium gracile</name>
    <dbReference type="NCBI Taxonomy" id="1884261"/>
    <lineage>
        <taxon>Eukaryota</taxon>
        <taxon>Fungi</taxon>
        <taxon>Dikarya</taxon>
        <taxon>Basidiomycota</taxon>
        <taxon>Agaricomycotina</taxon>
        <taxon>Agaricomycetes</taxon>
        <taxon>Agaricomycetidae</taxon>
        <taxon>Agaricales</taxon>
        <taxon>Pleurotineae</taxon>
        <taxon>Pterulaceae</taxon>
        <taxon>Pterulicium</taxon>
    </lineage>
</organism>
<accession>A0A5C3QF61</accession>
<gene>
    <name evidence="2" type="ORF">BDV98DRAFT_569417</name>
</gene>
<evidence type="ECO:0000313" key="3">
    <source>
        <dbReference type="Proteomes" id="UP000305067"/>
    </source>
</evidence>
<keyword evidence="1" id="KW-0472">Membrane</keyword>
<sequence>MEKEVVREQIDVGEEIRKALTEEFKARSLMLAEEDAALKKVTVLPARTTRNTLLFDDMEATTELGIIVSSAAAVALTLGWIARSWMGP</sequence>
<proteinExistence type="predicted"/>
<protein>
    <submittedName>
        <fullName evidence="2">Uncharacterized protein</fullName>
    </submittedName>
</protein>
<keyword evidence="1" id="KW-0812">Transmembrane</keyword>
<evidence type="ECO:0000313" key="2">
    <source>
        <dbReference type="EMBL" id="TFL00686.1"/>
    </source>
</evidence>
<name>A0A5C3QF61_9AGAR</name>
<dbReference type="Proteomes" id="UP000305067">
    <property type="component" value="Unassembled WGS sequence"/>
</dbReference>
<reference evidence="2 3" key="1">
    <citation type="journal article" date="2019" name="Nat. Ecol. Evol.">
        <title>Megaphylogeny resolves global patterns of mushroom evolution.</title>
        <authorList>
            <person name="Varga T."/>
            <person name="Krizsan K."/>
            <person name="Foldi C."/>
            <person name="Dima B."/>
            <person name="Sanchez-Garcia M."/>
            <person name="Sanchez-Ramirez S."/>
            <person name="Szollosi G.J."/>
            <person name="Szarkandi J.G."/>
            <person name="Papp V."/>
            <person name="Albert L."/>
            <person name="Andreopoulos W."/>
            <person name="Angelini C."/>
            <person name="Antonin V."/>
            <person name="Barry K.W."/>
            <person name="Bougher N.L."/>
            <person name="Buchanan P."/>
            <person name="Buyck B."/>
            <person name="Bense V."/>
            <person name="Catcheside P."/>
            <person name="Chovatia M."/>
            <person name="Cooper J."/>
            <person name="Damon W."/>
            <person name="Desjardin D."/>
            <person name="Finy P."/>
            <person name="Geml J."/>
            <person name="Haridas S."/>
            <person name="Hughes K."/>
            <person name="Justo A."/>
            <person name="Karasinski D."/>
            <person name="Kautmanova I."/>
            <person name="Kiss B."/>
            <person name="Kocsube S."/>
            <person name="Kotiranta H."/>
            <person name="LaButti K.M."/>
            <person name="Lechner B.E."/>
            <person name="Liimatainen K."/>
            <person name="Lipzen A."/>
            <person name="Lukacs Z."/>
            <person name="Mihaltcheva S."/>
            <person name="Morgado L.N."/>
            <person name="Niskanen T."/>
            <person name="Noordeloos M.E."/>
            <person name="Ohm R.A."/>
            <person name="Ortiz-Santana B."/>
            <person name="Ovrebo C."/>
            <person name="Racz N."/>
            <person name="Riley R."/>
            <person name="Savchenko A."/>
            <person name="Shiryaev A."/>
            <person name="Soop K."/>
            <person name="Spirin V."/>
            <person name="Szebenyi C."/>
            <person name="Tomsovsky M."/>
            <person name="Tulloss R.E."/>
            <person name="Uehling J."/>
            <person name="Grigoriev I.V."/>
            <person name="Vagvolgyi C."/>
            <person name="Papp T."/>
            <person name="Martin F.M."/>
            <person name="Miettinen O."/>
            <person name="Hibbett D.S."/>
            <person name="Nagy L.G."/>
        </authorList>
    </citation>
    <scope>NUCLEOTIDE SEQUENCE [LARGE SCALE GENOMIC DNA]</scope>
    <source>
        <strain evidence="2 3">CBS 309.79</strain>
    </source>
</reference>
<evidence type="ECO:0000256" key="1">
    <source>
        <dbReference type="SAM" id="Phobius"/>
    </source>
</evidence>
<keyword evidence="1" id="KW-1133">Transmembrane helix</keyword>